<dbReference type="InterPro" id="IPR019644">
    <property type="entry name" value="DUF2508"/>
</dbReference>
<evidence type="ECO:0000313" key="2">
    <source>
        <dbReference type="Proteomes" id="UP001221597"/>
    </source>
</evidence>
<dbReference type="Pfam" id="PF10704">
    <property type="entry name" value="DUF2508"/>
    <property type="match status" value="1"/>
</dbReference>
<gene>
    <name evidence="1" type="ORF">P9989_00335</name>
</gene>
<keyword evidence="2" id="KW-1185">Reference proteome</keyword>
<dbReference type="EMBL" id="CP121671">
    <property type="protein sequence ID" value="WFT76856.1"/>
    <property type="molecule type" value="Genomic_DNA"/>
</dbReference>
<name>A0ABY8J7D2_9BACI</name>
<accession>A0ABY8J7D2</accession>
<evidence type="ECO:0000313" key="1">
    <source>
        <dbReference type="EMBL" id="WFT76856.1"/>
    </source>
</evidence>
<organism evidence="1 2">
    <name type="scientific">Halobacillus naozhouensis</name>
    <dbReference type="NCBI Taxonomy" id="554880"/>
    <lineage>
        <taxon>Bacteria</taxon>
        <taxon>Bacillati</taxon>
        <taxon>Bacillota</taxon>
        <taxon>Bacilli</taxon>
        <taxon>Bacillales</taxon>
        <taxon>Bacillaceae</taxon>
        <taxon>Halobacillus</taxon>
    </lineage>
</organism>
<proteinExistence type="predicted"/>
<protein>
    <submittedName>
        <fullName evidence="1">YaaL family protein</fullName>
    </submittedName>
</protein>
<dbReference type="Proteomes" id="UP001221597">
    <property type="component" value="Chromosome"/>
</dbReference>
<sequence length="72" mass="8547">MFSKKKTKKKKELDQQLLADIQKLKRDWETLERIIEHSVDPSEEGLLDLSVAKAKYFYLLREARKRNLNALS</sequence>
<reference evidence="1 2" key="1">
    <citation type="submission" date="2023-04" db="EMBL/GenBank/DDBJ databases">
        <title>Genome sequence of Halobacillus naozhouensis KACC 21980.</title>
        <authorList>
            <person name="Kim S."/>
            <person name="Heo J."/>
            <person name="Kwon S.-W."/>
        </authorList>
    </citation>
    <scope>NUCLEOTIDE SEQUENCE [LARGE SCALE GENOMIC DNA]</scope>
    <source>
        <strain evidence="1 2">KCTC 13234</strain>
    </source>
</reference>